<organism evidence="2 3">
    <name type="scientific">Maioricimonas rarisocia</name>
    <dbReference type="NCBI Taxonomy" id="2528026"/>
    <lineage>
        <taxon>Bacteria</taxon>
        <taxon>Pseudomonadati</taxon>
        <taxon>Planctomycetota</taxon>
        <taxon>Planctomycetia</taxon>
        <taxon>Planctomycetales</taxon>
        <taxon>Planctomycetaceae</taxon>
        <taxon>Maioricimonas</taxon>
    </lineage>
</organism>
<reference evidence="2 3" key="1">
    <citation type="submission" date="2019-02" db="EMBL/GenBank/DDBJ databases">
        <title>Deep-cultivation of Planctomycetes and their phenomic and genomic characterization uncovers novel biology.</title>
        <authorList>
            <person name="Wiegand S."/>
            <person name="Jogler M."/>
            <person name="Boedeker C."/>
            <person name="Pinto D."/>
            <person name="Vollmers J."/>
            <person name="Rivas-Marin E."/>
            <person name="Kohn T."/>
            <person name="Peeters S.H."/>
            <person name="Heuer A."/>
            <person name="Rast P."/>
            <person name="Oberbeckmann S."/>
            <person name="Bunk B."/>
            <person name="Jeske O."/>
            <person name="Meyerdierks A."/>
            <person name="Storesund J.E."/>
            <person name="Kallscheuer N."/>
            <person name="Luecker S."/>
            <person name="Lage O.M."/>
            <person name="Pohl T."/>
            <person name="Merkel B.J."/>
            <person name="Hornburger P."/>
            <person name="Mueller R.-W."/>
            <person name="Bruemmer F."/>
            <person name="Labrenz M."/>
            <person name="Spormann A.M."/>
            <person name="Op den Camp H."/>
            <person name="Overmann J."/>
            <person name="Amann R."/>
            <person name="Jetten M.S.M."/>
            <person name="Mascher T."/>
            <person name="Medema M.H."/>
            <person name="Devos D.P."/>
            <person name="Kaster A.-K."/>
            <person name="Ovreas L."/>
            <person name="Rohde M."/>
            <person name="Galperin M.Y."/>
            <person name="Jogler C."/>
        </authorList>
    </citation>
    <scope>NUCLEOTIDE SEQUENCE [LARGE SCALE GENOMIC DNA]</scope>
    <source>
        <strain evidence="2 3">Mal4</strain>
    </source>
</reference>
<feature type="region of interest" description="Disordered" evidence="1">
    <location>
        <begin position="1320"/>
        <end position="1356"/>
    </location>
</feature>
<name>A0A517ZCF6_9PLAN</name>
<evidence type="ECO:0000313" key="3">
    <source>
        <dbReference type="Proteomes" id="UP000320496"/>
    </source>
</evidence>
<dbReference type="RefSeq" id="WP_197443694.1">
    <property type="nucleotide sequence ID" value="NZ_CP036275.1"/>
</dbReference>
<dbReference type="Proteomes" id="UP000320496">
    <property type="component" value="Chromosome"/>
</dbReference>
<proteinExistence type="predicted"/>
<dbReference type="KEGG" id="mri:Mal4_45390"/>
<sequence length="1356" mass="154498">MASRRNDRHPVTLTEDDQILAHEILAHLNFSGGRRDPQFFARLNRLWKLLPTGDRPAALQQLLLGELDQVRGQEPTFTDCTQVEAVIPLALEACLAAYRQHHSDLLFHLQPEDFEHPFLLACIFEAVLAQGGPWDERDRIVDGAMQQLNDFVGYRPVAVLENGRKMEMYSHERFRAVPVYVEEAGVAHGKYHDLIERTLSFLREAPADIVADAHLDLDQLSEVAVDMRAHDHLHPVNKRTNYMFGEWDPDWIDIKGRYRRFVIRKIILDALVTWVEDSNSRTPREERLFDAAAALCGTMLMASSISGSGPETHDSSISLTTLLPIVARRRDAFYKRLMEQVDGARARRLQQEQKRTQQPFGHVRQFLNMHLSGYGARQVQHRELAYLYAQMGYSEASRRQANAIPAASIRFESEIQCQLASAHRELDNGNLAEAVALVTESRDLLHRGIACGAMVDPWNILGFHGQFPLFSSREDAIPDNRIETLFELVERLLSAYSRVLGEAAAEGDAEARDRLTSEFRDFAEWWDQFGSDAIEDLPDVSGHESWDSAIHVSEALTSWRHAGSSAGDISFWREHVGRFSAAQSYAQVVEALLDKQDHVAAMGLLMQWLSQSDEVGLESPRHSVFALLMRWIKLVAEDDDQALRGADRIQAVCRLFDFLEANAGPLWQVPSLQDALDDRRRPGSDWDMETGGPELEEDDPEDDENSLFSAAYEGITFRDSTDDGNWGDTLENEFGFQDTEFEQLNRELEPRLKFLNAVGQMWQIAAVTLASDLAANEDEQSVTRARSAVESWAAQGRRWQSDLWRLMQSAWEHEIASPSGAHDANVEYDLQLQVKFYLVGQIITTLICLRNAVRLLEGCAGPEASSSNAAADDARLAAVYAAIVQRDHDQVRKQLPALQKWMEKQPLLYVPFDNGGTPEQILRAQTLQSAARFLLTELPRLGLFRETWHILQTAFRMERRWRPEGPAITEFDRLFEIAFRSSLECTLQSATKWRSGRLGAEELIELVGGMSEPYQWLWLKHSSTMRLSAVDGIRDDKSWQDLSEFIHEYGQDLFHASQLTLGNVRAILHNSVAWYIDYLEQEEDPLRPMRLISDIREGKIDRSHAEWCLETIYSIVVDKFDRFLEYNTTTTQSDYGEMFFCLLEFLRAESRYDRDAWNLLPVTLVHEILARSGHTEAATVWATTYEAQTADLADQHLEHLEALERRYGMRMPAIADHLNQRFVKPLAVNRMLALVKQSVDDARRGRSESATFTRLESEVEDYLHDSWGSGVDIPSWLRNLEKEVAEAAHPDDGGRPAAEADLRLPVRHVGLRDFKQQLKQWRHALGRDGRSGRKTTRKRSSNPPSPRKSNESEKEG</sequence>
<feature type="compositionally biased region" description="Acidic residues" evidence="1">
    <location>
        <begin position="694"/>
        <end position="704"/>
    </location>
</feature>
<accession>A0A517ZCF6</accession>
<evidence type="ECO:0000313" key="2">
    <source>
        <dbReference type="EMBL" id="QDU40184.1"/>
    </source>
</evidence>
<dbReference type="EMBL" id="CP036275">
    <property type="protein sequence ID" value="QDU40184.1"/>
    <property type="molecule type" value="Genomic_DNA"/>
</dbReference>
<protein>
    <submittedName>
        <fullName evidence="2">Uncharacterized protein</fullName>
    </submittedName>
</protein>
<keyword evidence="3" id="KW-1185">Reference proteome</keyword>
<gene>
    <name evidence="2" type="ORF">Mal4_45390</name>
</gene>
<evidence type="ECO:0000256" key="1">
    <source>
        <dbReference type="SAM" id="MobiDB-lite"/>
    </source>
</evidence>
<feature type="region of interest" description="Disordered" evidence="1">
    <location>
        <begin position="678"/>
        <end position="704"/>
    </location>
</feature>